<evidence type="ECO:0000256" key="3">
    <source>
        <dbReference type="ARBA" id="ARBA00022679"/>
    </source>
</evidence>
<sequence>MITKREKLQYGYLFLIDLLSLVLSIGLAWGLTAGVLHKMGDFQLDDLVEACFLLLLAYILTFFTFDQSENIVNRTPIREVEIAVRFNFLLTLIDAACLALTKASMLHSRYFLVFVPVIDVFVMTGAHAVLKKMLVRSRYTKGIQSLVGVVTTQENASPILEELKKDWSKRVTGLAILEAAPGQLHTEIDGVKIEANFDNFMDWLRQAALDEVYLDIAQESEENMLPYLEEMESMGLTVHFRLPVLDRIEKACCDETSAVRISRELSRCAGGNVVTMGTVELKLRDQVLKRTMDIVGGIVGCIISIPIIALVAIPLKLESPGPLIFKQRRVGRNGRVFYIHKLRSMYVDAEARKKELMAQNEMNGLMFKMEDDPRITRVGRFIRRTSIDELPQFFDVVRGSMSLVGTRPPTLDEYRQYESHHKRRLSMKPGITGLWQVSGRSDIDDFEEVVKLDVQYIDNWSIWMDIYLLFRTVGVVFDRKGAK</sequence>
<dbReference type="GO" id="GO:0016780">
    <property type="term" value="F:phosphotransferase activity, for other substituted phosphate groups"/>
    <property type="evidence" value="ECO:0007669"/>
    <property type="project" value="TreeGrafter"/>
</dbReference>
<feature type="transmembrane region" description="Helical" evidence="7">
    <location>
        <begin position="294"/>
        <end position="315"/>
    </location>
</feature>
<accession>A0A291TCZ4</accession>
<proteinExistence type="inferred from homology"/>
<evidence type="ECO:0000256" key="2">
    <source>
        <dbReference type="ARBA" id="ARBA00006464"/>
    </source>
</evidence>
<dbReference type="Pfam" id="PF02397">
    <property type="entry name" value="Bac_transf"/>
    <property type="match status" value="1"/>
</dbReference>
<keyword evidence="6 7" id="KW-0472">Membrane</keyword>
<evidence type="ECO:0000256" key="7">
    <source>
        <dbReference type="SAM" id="Phobius"/>
    </source>
</evidence>
<dbReference type="GO" id="GO:0016020">
    <property type="term" value="C:membrane"/>
    <property type="evidence" value="ECO:0007669"/>
    <property type="project" value="UniProtKB-SubCell"/>
</dbReference>
<feature type="transmembrane region" description="Helical" evidence="7">
    <location>
        <begin position="110"/>
        <end position="130"/>
    </location>
</feature>
<dbReference type="AlphaFoldDB" id="A0A291TCZ4"/>
<comment type="subcellular location">
    <subcellularLocation>
        <location evidence="1">Membrane</location>
        <topology evidence="1">Multi-pass membrane protein</topology>
    </subcellularLocation>
</comment>
<feature type="transmembrane region" description="Helical" evidence="7">
    <location>
        <begin position="47"/>
        <end position="65"/>
    </location>
</feature>
<feature type="transmembrane region" description="Helical" evidence="7">
    <location>
        <begin position="12"/>
        <end position="35"/>
    </location>
</feature>
<gene>
    <name evidence="9" type="ORF">CRH10_12025</name>
</gene>
<feature type="domain" description="Bacterial sugar transferase" evidence="8">
    <location>
        <begin position="289"/>
        <end position="477"/>
    </location>
</feature>
<evidence type="ECO:0000313" key="10">
    <source>
        <dbReference type="Proteomes" id="UP000223709"/>
    </source>
</evidence>
<dbReference type="EMBL" id="CP023819">
    <property type="protein sequence ID" value="ATL90968.1"/>
    <property type="molecule type" value="Genomic_DNA"/>
</dbReference>
<dbReference type="InterPro" id="IPR003362">
    <property type="entry name" value="Bact_transf"/>
</dbReference>
<dbReference type="NCBIfam" id="TIGR03025">
    <property type="entry name" value="EPS_sugtrans"/>
    <property type="match status" value="1"/>
</dbReference>
<comment type="similarity">
    <text evidence="2">Belongs to the bacterial sugar transferase family.</text>
</comment>
<evidence type="ECO:0000313" key="9">
    <source>
        <dbReference type="EMBL" id="ATL90968.1"/>
    </source>
</evidence>
<dbReference type="RefSeq" id="WP_098924720.1">
    <property type="nucleotide sequence ID" value="NZ_CP023819.1"/>
</dbReference>
<evidence type="ECO:0000256" key="6">
    <source>
        <dbReference type="ARBA" id="ARBA00023136"/>
    </source>
</evidence>
<organism evidence="9 10">
    <name type="scientific">Faecalibacterium prausnitzii</name>
    <dbReference type="NCBI Taxonomy" id="853"/>
    <lineage>
        <taxon>Bacteria</taxon>
        <taxon>Bacillati</taxon>
        <taxon>Bacillota</taxon>
        <taxon>Clostridia</taxon>
        <taxon>Eubacteriales</taxon>
        <taxon>Oscillospiraceae</taxon>
        <taxon>Faecalibacterium</taxon>
    </lineage>
</organism>
<keyword evidence="4 7" id="KW-0812">Transmembrane</keyword>
<keyword evidence="5 7" id="KW-1133">Transmembrane helix</keyword>
<dbReference type="PANTHER" id="PTHR30576:SF10">
    <property type="entry name" value="SLL5057 PROTEIN"/>
    <property type="match status" value="1"/>
</dbReference>
<dbReference type="PANTHER" id="PTHR30576">
    <property type="entry name" value="COLANIC BIOSYNTHESIS UDP-GLUCOSE LIPID CARRIER TRANSFERASE"/>
    <property type="match status" value="1"/>
</dbReference>
<dbReference type="Pfam" id="PF13727">
    <property type="entry name" value="CoA_binding_3"/>
    <property type="match status" value="1"/>
</dbReference>
<evidence type="ECO:0000256" key="4">
    <source>
        <dbReference type="ARBA" id="ARBA00022692"/>
    </source>
</evidence>
<evidence type="ECO:0000256" key="1">
    <source>
        <dbReference type="ARBA" id="ARBA00004141"/>
    </source>
</evidence>
<feature type="transmembrane region" description="Helical" evidence="7">
    <location>
        <begin position="86"/>
        <end position="104"/>
    </location>
</feature>
<evidence type="ECO:0000259" key="8">
    <source>
        <dbReference type="Pfam" id="PF02397"/>
    </source>
</evidence>
<dbReference type="InterPro" id="IPR017475">
    <property type="entry name" value="EPS_sugar_tfrase"/>
</dbReference>
<keyword evidence="3 9" id="KW-0808">Transferase</keyword>
<dbReference type="Proteomes" id="UP000223709">
    <property type="component" value="Chromosome"/>
</dbReference>
<reference evidence="9 10" key="1">
    <citation type="submission" date="2017-10" db="EMBL/GenBank/DDBJ databases">
        <title>Complete Genome Sequence of Faecalibacterium prausnitzii isolated from the gut of healthy adult Indian.</title>
        <authorList>
            <person name="Bag S."/>
            <person name="Ghosh T.S."/>
            <person name="Das B."/>
        </authorList>
    </citation>
    <scope>NUCLEOTIDE SEQUENCE [LARGE SCALE GENOMIC DNA]</scope>
    <source>
        <strain evidence="9 10">Indica</strain>
    </source>
</reference>
<name>A0A291TCZ4_9FIRM</name>
<protein>
    <submittedName>
        <fullName evidence="9">Glycosyl transferase</fullName>
    </submittedName>
</protein>
<evidence type="ECO:0000256" key="5">
    <source>
        <dbReference type="ARBA" id="ARBA00022989"/>
    </source>
</evidence>